<dbReference type="SUPFAM" id="SSF52833">
    <property type="entry name" value="Thioredoxin-like"/>
    <property type="match status" value="1"/>
</dbReference>
<evidence type="ECO:0000256" key="1">
    <source>
        <dbReference type="ARBA" id="ARBA00004141"/>
    </source>
</evidence>
<feature type="transmembrane region" description="Helical" evidence="7">
    <location>
        <begin position="528"/>
        <end position="545"/>
    </location>
</feature>
<dbReference type="InterPro" id="IPR003834">
    <property type="entry name" value="Cyt_c_assmbl_TM_dom"/>
</dbReference>
<dbReference type="GO" id="GO:0016020">
    <property type="term" value="C:membrane"/>
    <property type="evidence" value="ECO:0007669"/>
    <property type="project" value="UniProtKB-SubCell"/>
</dbReference>
<accession>A0A1H7FG22</accession>
<feature type="transmembrane region" description="Helical" evidence="7">
    <location>
        <begin position="503"/>
        <end position="522"/>
    </location>
</feature>
<dbReference type="GO" id="GO:0017004">
    <property type="term" value="P:cytochrome complex assembly"/>
    <property type="evidence" value="ECO:0007669"/>
    <property type="project" value="UniProtKB-KW"/>
</dbReference>
<dbReference type="PROSITE" id="PS00194">
    <property type="entry name" value="THIOREDOXIN_1"/>
    <property type="match status" value="1"/>
</dbReference>
<dbReference type="CDD" id="cd02953">
    <property type="entry name" value="DsbDgamma"/>
    <property type="match status" value="1"/>
</dbReference>
<dbReference type="Pfam" id="PF11412">
    <property type="entry name" value="DsbD_N"/>
    <property type="match status" value="1"/>
</dbReference>
<evidence type="ECO:0000256" key="4">
    <source>
        <dbReference type="ARBA" id="ARBA00022989"/>
    </source>
</evidence>
<gene>
    <name evidence="10" type="ORF">SAMN04488526_0102</name>
</gene>
<comment type="subcellular location">
    <subcellularLocation>
        <location evidence="1">Membrane</location>
        <topology evidence="1">Multi-pass membrane protein</topology>
    </subcellularLocation>
</comment>
<feature type="transmembrane region" description="Helical" evidence="7">
    <location>
        <begin position="300"/>
        <end position="325"/>
    </location>
</feature>
<dbReference type="Gene3D" id="3.40.30.10">
    <property type="entry name" value="Glutaredoxin"/>
    <property type="match status" value="1"/>
</dbReference>
<dbReference type="Pfam" id="PF13899">
    <property type="entry name" value="Thioredoxin_7"/>
    <property type="match status" value="1"/>
</dbReference>
<feature type="transmembrane region" description="Helical" evidence="7">
    <location>
        <begin position="463"/>
        <end position="483"/>
    </location>
</feature>
<feature type="transmembrane region" description="Helical" evidence="7">
    <location>
        <begin position="430"/>
        <end position="457"/>
    </location>
</feature>
<sequence length="692" mass="71773">MSVTFASVVRGRLAGLKSLSYELSMFRILILIALLFGAPSLAATSNTVQANTVTARLVTVEDGVGPGSETISAGLQLVLEDGWKTYWRSPGEVGLPPDLSWDGSGNVASVDLAYPAPSRFEAFGIQNFGYAKEVVYPLTVRLIKPGEPARLVLTVNILVCAEICVPETLNLTLDIPAGGGIDAEAAALLSDWIARVPGTGDEAGMRLETVHMDDTTLTVLARSEQPFLSPDIFPERGDYAAFDRPEIVLADGGRTMFATLPVLNPGEGTLDLTLVDGRRADTIAATLSPVAPTPPAVGSAIWGVLLIALLGGLILNIMPCVLPVLSLKLASALQARDKSVGRVRGGFLASAAGVLVFFLGLAGVVIALRAAGVTVGWGMQFQNPTFLALMIALVVLFAANMLGLFAVNIGQGAMTGMAKIGGSGGWGGDFTTGMFAAVMATPCSAPFIGTAITYALTNGPTEIVAVFAAMGVGLSLPYLAVAVRPTLIQRLPRPGRWMRTVQVVLGGLLLLTAIWLITVLAASAGARTAVIVGVLVLLMLGALALRRQAVVVGGAGVFAVLATVLLLPSVTPAEASVDAGWEPFSEARIAQEVAAGNTVFVDVTADWCLTCKANKRLVLDRDPVSSALADIVALQADWTRPSDTIAAFLQANDRFGIPFNAVYGPGAPDGIVLPELLTDAVVLDAISAAAAN</sequence>
<feature type="domain" description="Thiol:disulfide interchange protein DsbD N-terminal" evidence="9">
    <location>
        <begin position="69"/>
        <end position="169"/>
    </location>
</feature>
<keyword evidence="2 7" id="KW-0812">Transmembrane</keyword>
<keyword evidence="6" id="KW-0676">Redox-active center</keyword>
<protein>
    <submittedName>
        <fullName evidence="10">Suppressor for copper-sensitivity B</fullName>
    </submittedName>
</protein>
<dbReference type="GO" id="GO:0015035">
    <property type="term" value="F:protein-disulfide reductase activity"/>
    <property type="evidence" value="ECO:0007669"/>
    <property type="project" value="TreeGrafter"/>
</dbReference>
<keyword evidence="4 7" id="KW-1133">Transmembrane helix</keyword>
<dbReference type="PANTHER" id="PTHR32234">
    <property type="entry name" value="THIOL:DISULFIDE INTERCHANGE PROTEIN DSBD"/>
    <property type="match status" value="1"/>
</dbReference>
<dbReference type="GO" id="GO:0045454">
    <property type="term" value="P:cell redox homeostasis"/>
    <property type="evidence" value="ECO:0007669"/>
    <property type="project" value="TreeGrafter"/>
</dbReference>
<dbReference type="PANTHER" id="PTHR32234:SF3">
    <property type="entry name" value="SUPPRESSION OF COPPER SENSITIVITY PROTEIN"/>
    <property type="match status" value="1"/>
</dbReference>
<feature type="transmembrane region" description="Helical" evidence="7">
    <location>
        <begin position="550"/>
        <end position="570"/>
    </location>
</feature>
<evidence type="ECO:0000259" key="9">
    <source>
        <dbReference type="Pfam" id="PF11412"/>
    </source>
</evidence>
<reference evidence="10 11" key="1">
    <citation type="submission" date="2016-10" db="EMBL/GenBank/DDBJ databases">
        <authorList>
            <person name="de Groot N.N."/>
        </authorList>
    </citation>
    <scope>NUCLEOTIDE SEQUENCE [LARGE SCALE GENOMIC DNA]</scope>
    <source>
        <strain evidence="10 11">DSM 14858</strain>
    </source>
</reference>
<evidence type="ECO:0000313" key="10">
    <source>
        <dbReference type="EMBL" id="SEK25001.1"/>
    </source>
</evidence>
<dbReference type="Proteomes" id="UP000199283">
    <property type="component" value="Unassembled WGS sequence"/>
</dbReference>
<evidence type="ECO:0000256" key="7">
    <source>
        <dbReference type="SAM" id="Phobius"/>
    </source>
</evidence>
<dbReference type="InterPro" id="IPR028250">
    <property type="entry name" value="DsbDN"/>
</dbReference>
<keyword evidence="11" id="KW-1185">Reference proteome</keyword>
<dbReference type="RefSeq" id="WP_245737456.1">
    <property type="nucleotide sequence ID" value="NZ_FNZQ01000001.1"/>
</dbReference>
<organism evidence="10 11">
    <name type="scientific">Jannaschia helgolandensis</name>
    <dbReference type="NCBI Taxonomy" id="188906"/>
    <lineage>
        <taxon>Bacteria</taxon>
        <taxon>Pseudomonadati</taxon>
        <taxon>Pseudomonadota</taxon>
        <taxon>Alphaproteobacteria</taxon>
        <taxon>Rhodobacterales</taxon>
        <taxon>Roseobacteraceae</taxon>
        <taxon>Jannaschia</taxon>
    </lineage>
</organism>
<proteinExistence type="predicted"/>
<name>A0A1H7FG22_9RHOB</name>
<dbReference type="Pfam" id="PF02683">
    <property type="entry name" value="DsbD_TM"/>
    <property type="match status" value="1"/>
</dbReference>
<keyword evidence="3" id="KW-0201">Cytochrome c-type biogenesis</keyword>
<dbReference type="STRING" id="188906.SAMN04488526_0102"/>
<dbReference type="InterPro" id="IPR017937">
    <property type="entry name" value="Thioredoxin_CS"/>
</dbReference>
<feature type="transmembrane region" description="Helical" evidence="7">
    <location>
        <begin position="386"/>
        <end position="409"/>
    </location>
</feature>
<evidence type="ECO:0000259" key="8">
    <source>
        <dbReference type="Pfam" id="PF02683"/>
    </source>
</evidence>
<evidence type="ECO:0000256" key="5">
    <source>
        <dbReference type="ARBA" id="ARBA00023136"/>
    </source>
</evidence>
<feature type="transmembrane region" description="Helical" evidence="7">
    <location>
        <begin position="346"/>
        <end position="366"/>
    </location>
</feature>
<evidence type="ECO:0000256" key="3">
    <source>
        <dbReference type="ARBA" id="ARBA00022748"/>
    </source>
</evidence>
<dbReference type="InterPro" id="IPR035671">
    <property type="entry name" value="DsbD_gamma"/>
</dbReference>
<dbReference type="InterPro" id="IPR036249">
    <property type="entry name" value="Thioredoxin-like_sf"/>
</dbReference>
<evidence type="ECO:0000256" key="2">
    <source>
        <dbReference type="ARBA" id="ARBA00022692"/>
    </source>
</evidence>
<keyword evidence="5 7" id="KW-0472">Membrane</keyword>
<feature type="domain" description="Cytochrome C biogenesis protein transmembrane" evidence="8">
    <location>
        <begin position="302"/>
        <end position="518"/>
    </location>
</feature>
<dbReference type="AlphaFoldDB" id="A0A1H7FG22"/>
<dbReference type="EMBL" id="FNZQ01000001">
    <property type="protein sequence ID" value="SEK25001.1"/>
    <property type="molecule type" value="Genomic_DNA"/>
</dbReference>
<evidence type="ECO:0000256" key="6">
    <source>
        <dbReference type="ARBA" id="ARBA00023284"/>
    </source>
</evidence>
<evidence type="ECO:0000313" key="11">
    <source>
        <dbReference type="Proteomes" id="UP000199283"/>
    </source>
</evidence>